<dbReference type="CDD" id="cd00037">
    <property type="entry name" value="CLECT"/>
    <property type="match status" value="1"/>
</dbReference>
<gene>
    <name evidence="2" type="ORF">GPUH_LOCUS18298</name>
</gene>
<keyword evidence="1" id="KW-1133">Transmembrane helix</keyword>
<protein>
    <submittedName>
        <fullName evidence="4">Apple domain-containing protein</fullName>
    </submittedName>
</protein>
<reference evidence="4" key="1">
    <citation type="submission" date="2016-06" db="UniProtKB">
        <authorList>
            <consortium name="WormBaseParasite"/>
        </authorList>
    </citation>
    <scope>IDENTIFICATION</scope>
</reference>
<keyword evidence="1" id="KW-0472">Membrane</keyword>
<dbReference type="WBParaSite" id="GPUH_0001832301-mRNA-1">
    <property type="protein sequence ID" value="GPUH_0001832301-mRNA-1"/>
    <property type="gene ID" value="GPUH_0001832301"/>
</dbReference>
<reference evidence="2 3" key="2">
    <citation type="submission" date="2018-11" db="EMBL/GenBank/DDBJ databases">
        <authorList>
            <consortium name="Pathogen Informatics"/>
        </authorList>
    </citation>
    <scope>NUCLEOTIDE SEQUENCE [LARGE SCALE GENOMIC DNA]</scope>
</reference>
<proteinExistence type="predicted"/>
<organism evidence="4">
    <name type="scientific">Gongylonema pulchrum</name>
    <dbReference type="NCBI Taxonomy" id="637853"/>
    <lineage>
        <taxon>Eukaryota</taxon>
        <taxon>Metazoa</taxon>
        <taxon>Ecdysozoa</taxon>
        <taxon>Nematoda</taxon>
        <taxon>Chromadorea</taxon>
        <taxon>Rhabditida</taxon>
        <taxon>Spirurina</taxon>
        <taxon>Spiruromorpha</taxon>
        <taxon>Spiruroidea</taxon>
        <taxon>Gongylonematidae</taxon>
        <taxon>Gongylonema</taxon>
    </lineage>
</organism>
<evidence type="ECO:0000313" key="3">
    <source>
        <dbReference type="Proteomes" id="UP000271098"/>
    </source>
</evidence>
<keyword evidence="3" id="KW-1185">Reference proteome</keyword>
<evidence type="ECO:0000256" key="1">
    <source>
        <dbReference type="SAM" id="Phobius"/>
    </source>
</evidence>
<name>A0A183EBF7_9BILA</name>
<accession>A0A183EBF7</accession>
<dbReference type="Gene3D" id="3.10.100.10">
    <property type="entry name" value="Mannose-Binding Protein A, subunit A"/>
    <property type="match status" value="1"/>
</dbReference>
<evidence type="ECO:0000313" key="2">
    <source>
        <dbReference type="EMBL" id="VDN31445.1"/>
    </source>
</evidence>
<dbReference type="Proteomes" id="UP000271098">
    <property type="component" value="Unassembled WGS sequence"/>
</dbReference>
<dbReference type="InterPro" id="IPR016186">
    <property type="entry name" value="C-type_lectin-like/link_sf"/>
</dbReference>
<keyword evidence="1" id="KW-0812">Transmembrane</keyword>
<sequence>MTREMFWMNSSNVFLGLYTFLLIYLLVNLITLQYGAKASPRVKRFDEVEMVEDGRQMGVREVARVKSLEDCMQLCRQCAGLVHYPDNVCIIFNTLSGNVLSSFGATCCFAHQGNLEGQTNLLNVWTRNPETNLLYKVIPYDCEQTPATYEELCVSEGGHLASIHSQQEDAFVSG</sequence>
<evidence type="ECO:0000313" key="4">
    <source>
        <dbReference type="WBParaSite" id="GPUH_0001832301-mRNA-1"/>
    </source>
</evidence>
<dbReference type="AlphaFoldDB" id="A0A183EBF7"/>
<dbReference type="EMBL" id="UYRT01086520">
    <property type="protein sequence ID" value="VDN31445.1"/>
    <property type="molecule type" value="Genomic_DNA"/>
</dbReference>
<feature type="transmembrane region" description="Helical" evidence="1">
    <location>
        <begin position="12"/>
        <end position="34"/>
    </location>
</feature>
<dbReference type="OrthoDB" id="5860166at2759"/>